<sequence>MEKHWLIVYDIRDTKRLAKISKCVESYGWRVQKSVFESTASDETIGQLKSRLEKLMDIEEDFVLFFEVCERDFQKKQIFGKNIEKDDKITDEDFVIL</sequence>
<dbReference type="NCBIfam" id="TIGR01573">
    <property type="entry name" value="cas2"/>
    <property type="match status" value="1"/>
</dbReference>
<reference evidence="11" key="2">
    <citation type="submission" date="2011-04" db="EMBL/GenBank/DDBJ databases">
        <title>The complete genome of chromosome of Treponema succinifaciens DSM 2489.</title>
        <authorList>
            <person name="Lucas S."/>
            <person name="Copeland A."/>
            <person name="Lapidus A."/>
            <person name="Bruce D."/>
            <person name="Goodwin L."/>
            <person name="Pitluck S."/>
            <person name="Peters L."/>
            <person name="Kyrpides N."/>
            <person name="Mavromatis K."/>
            <person name="Ivanova N."/>
            <person name="Ovchinnikova G."/>
            <person name="Teshima H."/>
            <person name="Detter J.C."/>
            <person name="Tapia R."/>
            <person name="Han C."/>
            <person name="Land M."/>
            <person name="Hauser L."/>
            <person name="Markowitz V."/>
            <person name="Cheng J.-F."/>
            <person name="Hugenholtz P."/>
            <person name="Woyke T."/>
            <person name="Wu D."/>
            <person name="Gronow S."/>
            <person name="Wellnitz S."/>
            <person name="Brambilla E."/>
            <person name="Klenk H.-P."/>
            <person name="Eisen J.A."/>
        </authorList>
    </citation>
    <scope>NUCLEOTIDE SEQUENCE [LARGE SCALE GENOMIC DNA]</scope>
    <source>
        <strain evidence="11">ATCC 33096 / DSM 2489 / 6091</strain>
    </source>
</reference>
<comment type="cofactor">
    <cofactor evidence="1 9">
        <name>Mg(2+)</name>
        <dbReference type="ChEBI" id="CHEBI:18420"/>
    </cofactor>
</comment>
<protein>
    <recommendedName>
        <fullName evidence="9">CRISPR-associated endoribonuclease Cas2</fullName>
        <ecNumber evidence="9">3.1.-.-</ecNumber>
    </recommendedName>
</protein>
<keyword evidence="8 9" id="KW-0051">Antiviral defense</keyword>
<keyword evidence="7 9" id="KW-0460">Magnesium</keyword>
<dbReference type="Pfam" id="PF09827">
    <property type="entry name" value="CRISPR_Cas2"/>
    <property type="match status" value="1"/>
</dbReference>
<dbReference type="EMBL" id="CP002631">
    <property type="protein sequence ID" value="AEB15047.1"/>
    <property type="molecule type" value="Genomic_DNA"/>
</dbReference>
<reference evidence="10 11" key="1">
    <citation type="journal article" date="2011" name="Stand. Genomic Sci.">
        <title>Complete genome sequence of Treponema succinifaciens type strain (6091).</title>
        <authorList>
            <person name="Han C."/>
            <person name="Gronow S."/>
            <person name="Teshima H."/>
            <person name="Lapidus A."/>
            <person name="Nolan M."/>
            <person name="Lucas S."/>
            <person name="Hammon N."/>
            <person name="Deshpande S."/>
            <person name="Cheng J.F."/>
            <person name="Zeytun A."/>
            <person name="Tapia R."/>
            <person name="Goodwin L."/>
            <person name="Pitluck S."/>
            <person name="Liolios K."/>
            <person name="Pagani I."/>
            <person name="Ivanova N."/>
            <person name="Mavromatis K."/>
            <person name="Mikhailova N."/>
            <person name="Huntemann M."/>
            <person name="Pati A."/>
            <person name="Chen A."/>
            <person name="Palaniappan K."/>
            <person name="Land M."/>
            <person name="Hauser L."/>
            <person name="Brambilla E.M."/>
            <person name="Rohde M."/>
            <person name="Goker M."/>
            <person name="Woyke T."/>
            <person name="Bristow J."/>
            <person name="Eisen J.A."/>
            <person name="Markowitz V."/>
            <person name="Hugenholtz P."/>
            <person name="Kyrpides N.C."/>
            <person name="Klenk H.P."/>
            <person name="Detter J.C."/>
        </authorList>
    </citation>
    <scope>NUCLEOTIDE SEQUENCE [LARGE SCALE GENOMIC DNA]</scope>
    <source>
        <strain evidence="11">ATCC 33096 / DSM 2489 / 6091</strain>
    </source>
</reference>
<keyword evidence="3 9" id="KW-0540">Nuclease</keyword>
<keyword evidence="6 9" id="KW-0378">Hydrolase</keyword>
<dbReference type="HOGENOM" id="CLU_161124_3_0_12"/>
<dbReference type="PANTHER" id="PTHR34405">
    <property type="entry name" value="CRISPR-ASSOCIATED ENDORIBONUCLEASE CAS2"/>
    <property type="match status" value="1"/>
</dbReference>
<dbReference type="GeneID" id="302999299"/>
<dbReference type="CDD" id="cd09725">
    <property type="entry name" value="Cas2_I_II_III"/>
    <property type="match status" value="1"/>
</dbReference>
<dbReference type="STRING" id="869209.Tresu_2178"/>
<dbReference type="GO" id="GO:0004521">
    <property type="term" value="F:RNA endonuclease activity"/>
    <property type="evidence" value="ECO:0007669"/>
    <property type="project" value="InterPro"/>
</dbReference>
<evidence type="ECO:0000256" key="4">
    <source>
        <dbReference type="ARBA" id="ARBA00022723"/>
    </source>
</evidence>
<evidence type="ECO:0000313" key="10">
    <source>
        <dbReference type="EMBL" id="AEB15047.1"/>
    </source>
</evidence>
<dbReference type="EC" id="3.1.-.-" evidence="9"/>
<dbReference type="GO" id="GO:0046872">
    <property type="term" value="F:metal ion binding"/>
    <property type="evidence" value="ECO:0007669"/>
    <property type="project" value="UniProtKB-UniRule"/>
</dbReference>
<dbReference type="Proteomes" id="UP000006852">
    <property type="component" value="Chromosome"/>
</dbReference>
<dbReference type="SUPFAM" id="SSF143430">
    <property type="entry name" value="TTP0101/SSO1404-like"/>
    <property type="match status" value="1"/>
</dbReference>
<comment type="function">
    <text evidence="9">CRISPR (clustered regularly interspaced short palindromic repeat), is an adaptive immune system that provides protection against mobile genetic elements (viruses, transposable elements and conjugative plasmids). CRISPR clusters contain sequences complementary to antecedent mobile elements and target invading nucleic acids. CRISPR clusters are transcribed and processed into CRISPR RNA (crRNA). Functions as a ssRNA-specific endoribonuclease. Involved in the integration of spacer DNA into the CRISPR cassette.</text>
</comment>
<name>F2NWC6_TRES6</name>
<feature type="binding site" evidence="9">
    <location>
        <position position="10"/>
    </location>
    <ligand>
        <name>Mg(2+)</name>
        <dbReference type="ChEBI" id="CHEBI:18420"/>
        <note>catalytic</note>
    </ligand>
</feature>
<evidence type="ECO:0000256" key="2">
    <source>
        <dbReference type="ARBA" id="ARBA00009959"/>
    </source>
</evidence>
<dbReference type="OrthoDB" id="9798176at2"/>
<dbReference type="eggNOG" id="COG1343">
    <property type="taxonomic scope" value="Bacteria"/>
</dbReference>
<dbReference type="GO" id="GO:0051607">
    <property type="term" value="P:defense response to virus"/>
    <property type="evidence" value="ECO:0007669"/>
    <property type="project" value="UniProtKB-UniRule"/>
</dbReference>
<dbReference type="AlphaFoldDB" id="F2NWC6"/>
<evidence type="ECO:0000256" key="8">
    <source>
        <dbReference type="ARBA" id="ARBA00023118"/>
    </source>
</evidence>
<dbReference type="GO" id="GO:0016787">
    <property type="term" value="F:hydrolase activity"/>
    <property type="evidence" value="ECO:0007669"/>
    <property type="project" value="UniProtKB-KW"/>
</dbReference>
<dbReference type="KEGG" id="tsu:Tresu_2178"/>
<accession>F2NWC6</accession>
<comment type="subunit">
    <text evidence="9">Homodimer, forms a heterotetramer with a Cas1 homodimer.</text>
</comment>
<dbReference type="InterPro" id="IPR019199">
    <property type="entry name" value="Virulence_VapD/CRISPR_Cas2"/>
</dbReference>
<evidence type="ECO:0000256" key="1">
    <source>
        <dbReference type="ARBA" id="ARBA00001946"/>
    </source>
</evidence>
<comment type="similarity">
    <text evidence="2 9">Belongs to the CRISPR-associated endoribonuclease Cas2 protein family.</text>
</comment>
<dbReference type="RefSeq" id="WP_013702299.1">
    <property type="nucleotide sequence ID" value="NC_015385.1"/>
</dbReference>
<organism evidence="10 11">
    <name type="scientific">Treponema succinifaciens (strain ATCC 33096 / DSM 2489 / 6091)</name>
    <dbReference type="NCBI Taxonomy" id="869209"/>
    <lineage>
        <taxon>Bacteria</taxon>
        <taxon>Pseudomonadati</taxon>
        <taxon>Spirochaetota</taxon>
        <taxon>Spirochaetia</taxon>
        <taxon>Spirochaetales</taxon>
        <taxon>Treponemataceae</taxon>
        <taxon>Treponema</taxon>
    </lineage>
</organism>
<evidence type="ECO:0000313" key="11">
    <source>
        <dbReference type="Proteomes" id="UP000006852"/>
    </source>
</evidence>
<dbReference type="InterPro" id="IPR021127">
    <property type="entry name" value="CRISPR_associated_Cas2"/>
</dbReference>
<evidence type="ECO:0000256" key="3">
    <source>
        <dbReference type="ARBA" id="ARBA00022722"/>
    </source>
</evidence>
<evidence type="ECO:0000256" key="6">
    <source>
        <dbReference type="ARBA" id="ARBA00022801"/>
    </source>
</evidence>
<dbReference type="HAMAP" id="MF_01471">
    <property type="entry name" value="Cas2"/>
    <property type="match status" value="1"/>
</dbReference>
<keyword evidence="11" id="KW-1185">Reference proteome</keyword>
<dbReference type="GO" id="GO:0043571">
    <property type="term" value="P:maintenance of CRISPR repeat elements"/>
    <property type="evidence" value="ECO:0007669"/>
    <property type="project" value="UniProtKB-UniRule"/>
</dbReference>
<keyword evidence="5 9" id="KW-0255">Endonuclease</keyword>
<evidence type="ECO:0000256" key="7">
    <source>
        <dbReference type="ARBA" id="ARBA00022842"/>
    </source>
</evidence>
<dbReference type="PANTHER" id="PTHR34405:SF3">
    <property type="entry name" value="CRISPR-ASSOCIATED ENDORIBONUCLEASE CAS2 3"/>
    <property type="match status" value="1"/>
</dbReference>
<evidence type="ECO:0000256" key="9">
    <source>
        <dbReference type="HAMAP-Rule" id="MF_01471"/>
    </source>
</evidence>
<dbReference type="Gene3D" id="3.30.70.240">
    <property type="match status" value="1"/>
</dbReference>
<gene>
    <name evidence="9" type="primary">cas2</name>
    <name evidence="10" type="ordered locus">Tresu_2178</name>
</gene>
<evidence type="ECO:0000256" key="5">
    <source>
        <dbReference type="ARBA" id="ARBA00022759"/>
    </source>
</evidence>
<proteinExistence type="inferred from homology"/>
<keyword evidence="4 9" id="KW-0479">Metal-binding</keyword>